<evidence type="ECO:0000313" key="5">
    <source>
        <dbReference type="Proteomes" id="UP000030564"/>
    </source>
</evidence>
<feature type="DNA-binding region" description="H-T-H motif" evidence="2">
    <location>
        <begin position="39"/>
        <end position="58"/>
    </location>
</feature>
<dbReference type="PATRIC" id="fig|587753.9.peg.2483"/>
<evidence type="ECO:0000313" key="4">
    <source>
        <dbReference type="EMBL" id="KHA71670.1"/>
    </source>
</evidence>
<dbReference type="InterPro" id="IPR009057">
    <property type="entry name" value="Homeodomain-like_sf"/>
</dbReference>
<feature type="domain" description="HTH tetR-type" evidence="3">
    <location>
        <begin position="16"/>
        <end position="76"/>
    </location>
</feature>
<accession>A0A0A6D8Z4</accession>
<evidence type="ECO:0000256" key="2">
    <source>
        <dbReference type="PROSITE-ProRule" id="PRU00335"/>
    </source>
</evidence>
<dbReference type="PANTHER" id="PTHR30055:SF187">
    <property type="entry name" value="TRANSCRIPTIONAL REGULATORY PROTEIN"/>
    <property type="match status" value="1"/>
</dbReference>
<dbReference type="InterPro" id="IPR001647">
    <property type="entry name" value="HTH_TetR"/>
</dbReference>
<comment type="caution">
    <text evidence="4">The sequence shown here is derived from an EMBL/GenBank/DDBJ whole genome shotgun (WGS) entry which is preliminary data.</text>
</comment>
<dbReference type="PRINTS" id="PR00455">
    <property type="entry name" value="HTHTETR"/>
</dbReference>
<name>A0A0A6D8Z4_9PSED</name>
<dbReference type="SUPFAM" id="SSF46689">
    <property type="entry name" value="Homeodomain-like"/>
    <property type="match status" value="1"/>
</dbReference>
<dbReference type="EMBL" id="JSFK01000020">
    <property type="protein sequence ID" value="KHA71670.1"/>
    <property type="molecule type" value="Genomic_DNA"/>
</dbReference>
<keyword evidence="1 2" id="KW-0238">DNA-binding</keyword>
<dbReference type="PROSITE" id="PS50977">
    <property type="entry name" value="HTH_TETR_2"/>
    <property type="match status" value="1"/>
</dbReference>
<reference evidence="4 5" key="1">
    <citation type="submission" date="2014-10" db="EMBL/GenBank/DDBJ databases">
        <title>Draft genome sequence of Pseudomonas chlororaphis EA105.</title>
        <authorList>
            <person name="McCully L.M."/>
            <person name="Bitzer A.S."/>
            <person name="Spence C."/>
            <person name="Bais H."/>
            <person name="Silby M.W."/>
        </authorList>
    </citation>
    <scope>NUCLEOTIDE SEQUENCE [LARGE SCALE GENOMIC DNA]</scope>
    <source>
        <strain evidence="4 5">EA105</strain>
    </source>
</reference>
<dbReference type="PANTHER" id="PTHR30055">
    <property type="entry name" value="HTH-TYPE TRANSCRIPTIONAL REGULATOR RUTR"/>
    <property type="match status" value="1"/>
</dbReference>
<protein>
    <submittedName>
        <fullName evidence="4">TetR family transcriptional regulator</fullName>
    </submittedName>
</protein>
<dbReference type="GO" id="GO:0003700">
    <property type="term" value="F:DNA-binding transcription factor activity"/>
    <property type="evidence" value="ECO:0007669"/>
    <property type="project" value="TreeGrafter"/>
</dbReference>
<proteinExistence type="predicted"/>
<organism evidence="4 5">
    <name type="scientific">Pseudomonas chlororaphis</name>
    <dbReference type="NCBI Taxonomy" id="587753"/>
    <lineage>
        <taxon>Bacteria</taxon>
        <taxon>Pseudomonadati</taxon>
        <taxon>Pseudomonadota</taxon>
        <taxon>Gammaproteobacteria</taxon>
        <taxon>Pseudomonadales</taxon>
        <taxon>Pseudomonadaceae</taxon>
        <taxon>Pseudomonas</taxon>
    </lineage>
</organism>
<dbReference type="Proteomes" id="UP000030564">
    <property type="component" value="Unassembled WGS sequence"/>
</dbReference>
<dbReference type="GO" id="GO:0000976">
    <property type="term" value="F:transcription cis-regulatory region binding"/>
    <property type="evidence" value="ECO:0007669"/>
    <property type="project" value="TreeGrafter"/>
</dbReference>
<dbReference type="Pfam" id="PF00440">
    <property type="entry name" value="TetR_N"/>
    <property type="match status" value="1"/>
</dbReference>
<evidence type="ECO:0000256" key="1">
    <source>
        <dbReference type="ARBA" id="ARBA00023125"/>
    </source>
</evidence>
<dbReference type="InterPro" id="IPR050109">
    <property type="entry name" value="HTH-type_TetR-like_transc_reg"/>
</dbReference>
<sequence length="210" mass="23914">MDTADLLERSYPGRRAELKRDIFRKALSLFNEQGIEATTIEMIRAECDTSVGAIYHHFGNKEGLVAALFFTALEDQARLRDTYLEAAQTTEEGVQALVFSYVDWVERQPQWARFQYHARFAVTKGPFKDELAERNKTRNVRLRDWLAESGRAAELKALPAELLPSLIIGQADSYCRAWLAGRVKGSPADYRELLAQAAWRSIRIDSLLDC</sequence>
<dbReference type="SUPFAM" id="SSF48498">
    <property type="entry name" value="Tetracyclin repressor-like, C-terminal domain"/>
    <property type="match status" value="1"/>
</dbReference>
<dbReference type="Gene3D" id="1.10.357.10">
    <property type="entry name" value="Tetracycline Repressor, domain 2"/>
    <property type="match status" value="1"/>
</dbReference>
<gene>
    <name evidence="4" type="ORF">NZ35_19265</name>
</gene>
<dbReference type="InterPro" id="IPR036271">
    <property type="entry name" value="Tet_transcr_reg_TetR-rel_C_sf"/>
</dbReference>
<dbReference type="OrthoDB" id="5816932at2"/>
<dbReference type="AlphaFoldDB" id="A0A0A6D8Z4"/>
<evidence type="ECO:0000259" key="3">
    <source>
        <dbReference type="PROSITE" id="PS50977"/>
    </source>
</evidence>